<evidence type="ECO:0000313" key="4">
    <source>
        <dbReference type="Proteomes" id="UP000771736"/>
    </source>
</evidence>
<dbReference type="PANTHER" id="PTHR31901:SF9">
    <property type="entry name" value="GH3 DOMAIN-CONTAINING PROTEIN"/>
    <property type="match status" value="1"/>
</dbReference>
<dbReference type="RefSeq" id="WP_273161088.1">
    <property type="nucleotide sequence ID" value="NZ_JABZSJ010000075.1"/>
</dbReference>
<evidence type="ECO:0000259" key="1">
    <source>
        <dbReference type="Pfam" id="PF23571"/>
    </source>
</evidence>
<feature type="domain" description="GH3 middle" evidence="1">
    <location>
        <begin position="296"/>
        <end position="360"/>
    </location>
</feature>
<dbReference type="Pfam" id="PF03321">
    <property type="entry name" value="GH3"/>
    <property type="match status" value="1"/>
</dbReference>
<dbReference type="InterPro" id="IPR004993">
    <property type="entry name" value="GH3"/>
</dbReference>
<dbReference type="InterPro" id="IPR055378">
    <property type="entry name" value="GH3_C"/>
</dbReference>
<dbReference type="InterPro" id="IPR055377">
    <property type="entry name" value="GH3_M"/>
</dbReference>
<dbReference type="AlphaFoldDB" id="A0A930HNN3"/>
<reference evidence="3" key="1">
    <citation type="submission" date="2020-04" db="EMBL/GenBank/DDBJ databases">
        <title>Deep metagenomics examines the oral microbiome during advanced dental caries in children, revealing novel taxa and co-occurrences with host molecules.</title>
        <authorList>
            <person name="Baker J.L."/>
            <person name="Morton J.T."/>
            <person name="Dinis M."/>
            <person name="Alvarez R."/>
            <person name="Tran N.C."/>
            <person name="Knight R."/>
            <person name="Edlund A."/>
        </authorList>
    </citation>
    <scope>NUCLEOTIDE SEQUENCE</scope>
    <source>
        <strain evidence="3">JCVI_44_bin.5</strain>
    </source>
</reference>
<evidence type="ECO:0000259" key="2">
    <source>
        <dbReference type="Pfam" id="PF23572"/>
    </source>
</evidence>
<accession>A0A930HNN3</accession>
<gene>
    <name evidence="3" type="ORF">HXN26_10080</name>
</gene>
<dbReference type="EMBL" id="JABZSJ010000075">
    <property type="protein sequence ID" value="MBF1385169.1"/>
    <property type="molecule type" value="Genomic_DNA"/>
</dbReference>
<dbReference type="GO" id="GO:0016881">
    <property type="term" value="F:acid-amino acid ligase activity"/>
    <property type="evidence" value="ECO:0007669"/>
    <property type="project" value="TreeGrafter"/>
</dbReference>
<organism evidence="3 4">
    <name type="scientific">Prevotella aurantiaca</name>
    <dbReference type="NCBI Taxonomy" id="596085"/>
    <lineage>
        <taxon>Bacteria</taxon>
        <taxon>Pseudomonadati</taxon>
        <taxon>Bacteroidota</taxon>
        <taxon>Bacteroidia</taxon>
        <taxon>Bacteroidales</taxon>
        <taxon>Prevotellaceae</taxon>
        <taxon>Prevotella</taxon>
    </lineage>
</organism>
<protein>
    <submittedName>
        <fullName evidence="3">GH3 auxin-responsive promoter family protein</fullName>
    </submittedName>
</protein>
<dbReference type="GO" id="GO:0005737">
    <property type="term" value="C:cytoplasm"/>
    <property type="evidence" value="ECO:0007669"/>
    <property type="project" value="TreeGrafter"/>
</dbReference>
<evidence type="ECO:0000313" key="3">
    <source>
        <dbReference type="EMBL" id="MBF1385169.1"/>
    </source>
</evidence>
<comment type="caution">
    <text evidence="3">The sequence shown here is derived from an EMBL/GenBank/DDBJ whole genome shotgun (WGS) entry which is preliminary data.</text>
</comment>
<dbReference type="Pfam" id="PF23571">
    <property type="entry name" value="GH3_M"/>
    <property type="match status" value="1"/>
</dbReference>
<proteinExistence type="predicted"/>
<feature type="domain" description="GH3 C-terminal" evidence="2">
    <location>
        <begin position="381"/>
        <end position="493"/>
    </location>
</feature>
<dbReference type="PANTHER" id="PTHR31901">
    <property type="entry name" value="GH3 DOMAIN-CONTAINING PROTEIN"/>
    <property type="match status" value="1"/>
</dbReference>
<name>A0A930HNN3_9BACT</name>
<dbReference type="Pfam" id="PF23572">
    <property type="entry name" value="GH3_C"/>
    <property type="match status" value="1"/>
</dbReference>
<sequence length="509" mass="58560">MNLTSIVNKLYFQPRRRELERYINEGEAIQHEILQYLIKRGKDTEYGRNHLFYTINSYEDFVQNIPVNTYEELKGDIDRMRHGEKDILWPGQVKWYAKSSGTTNDKSKFIPITEEGLQSIHYQGGKDVLAYYLSNNPNSKIFSGKGLILGGSHSPNYNLPNSLVGDLSAILIENINPLANLVRVPSKEVALLSDFEVKRDRIAQETLLKNITNLSGVPSWMLSVLIRVMELSGKKHLQEVWPNIEVFFHGGIAFTPYREQYEQLITKSDMKYMETYNASEGFFGIQDDPTDKSMSLMLDYGVFYEFLPMDEFESEKPNIVPLEGVEVGRNYAMLISTACGLWRYEIGDTIQFTSIRPYKFLITGRTKYFINAFGEELIMDNAEKGLEAACKATCAQISDYTVAPIFMDANAKCCHQWLIEFTKQPNDIHDFERILDNKLQEINSDYEAKRFHDITLQQLEVVVARKELFSDWLKSKGKLGGQHKVPRLSNSRKNIEEMLSMNTKNEDLG</sequence>
<dbReference type="Proteomes" id="UP000771736">
    <property type="component" value="Unassembled WGS sequence"/>
</dbReference>